<dbReference type="SUPFAM" id="SSF56300">
    <property type="entry name" value="Metallo-dependent phosphatases"/>
    <property type="match status" value="1"/>
</dbReference>
<dbReference type="VEuPathDB" id="FungiDB:SPRG_15157"/>
<keyword evidence="6" id="KW-0812">Transmembrane</keyword>
<dbReference type="GeneID" id="24136918"/>
<comment type="subcellular location">
    <subcellularLocation>
        <location evidence="1">Secreted</location>
    </subcellularLocation>
</comment>
<dbReference type="OrthoDB" id="348678at2759"/>
<reference evidence="10 11" key="1">
    <citation type="journal article" date="2013" name="PLoS Genet.">
        <title>Distinctive expansion of potential virulence genes in the genome of the oomycete fish pathogen Saprolegnia parasitica.</title>
        <authorList>
            <person name="Jiang R.H."/>
            <person name="de Bruijn I."/>
            <person name="Haas B.J."/>
            <person name="Belmonte R."/>
            <person name="Lobach L."/>
            <person name="Christie J."/>
            <person name="van den Ackerveken G."/>
            <person name="Bottin A."/>
            <person name="Bulone V."/>
            <person name="Diaz-Moreno S.M."/>
            <person name="Dumas B."/>
            <person name="Fan L."/>
            <person name="Gaulin E."/>
            <person name="Govers F."/>
            <person name="Grenville-Briggs L.J."/>
            <person name="Horner N.R."/>
            <person name="Levin J.Z."/>
            <person name="Mammella M."/>
            <person name="Meijer H.J."/>
            <person name="Morris P."/>
            <person name="Nusbaum C."/>
            <person name="Oome S."/>
            <person name="Phillips A.J."/>
            <person name="van Rooyen D."/>
            <person name="Rzeszutek E."/>
            <person name="Saraiva M."/>
            <person name="Secombes C.J."/>
            <person name="Seidl M.F."/>
            <person name="Snel B."/>
            <person name="Stassen J.H."/>
            <person name="Sykes S."/>
            <person name="Tripathy S."/>
            <person name="van den Berg H."/>
            <person name="Vega-Arreguin J.C."/>
            <person name="Wawra S."/>
            <person name="Young S.K."/>
            <person name="Zeng Q."/>
            <person name="Dieguez-Uribeondo J."/>
            <person name="Russ C."/>
            <person name="Tyler B.M."/>
            <person name="van West P."/>
        </authorList>
    </citation>
    <scope>NUCLEOTIDE SEQUENCE [LARGE SCALE GENOMIC DNA]</scope>
    <source>
        <strain evidence="10 11">CBS 223.65</strain>
    </source>
</reference>
<keyword evidence="7" id="KW-0732">Signal</keyword>
<feature type="transmembrane region" description="Helical" evidence="6">
    <location>
        <begin position="424"/>
        <end position="445"/>
    </location>
</feature>
<evidence type="ECO:0000256" key="4">
    <source>
        <dbReference type="ARBA" id="ARBA00022801"/>
    </source>
</evidence>
<dbReference type="PANTHER" id="PTHR10340:SF57">
    <property type="entry name" value="METALLOPHOS DOMAIN-CONTAINING PROTEIN"/>
    <property type="match status" value="1"/>
</dbReference>
<feature type="signal peptide" evidence="7">
    <location>
        <begin position="1"/>
        <end position="16"/>
    </location>
</feature>
<evidence type="ECO:0000313" key="10">
    <source>
        <dbReference type="EMBL" id="KDO19576.1"/>
    </source>
</evidence>
<dbReference type="KEGG" id="spar:SPRG_15157"/>
<dbReference type="Pfam" id="PF00149">
    <property type="entry name" value="Metallophos"/>
    <property type="match status" value="1"/>
</dbReference>
<evidence type="ECO:0000256" key="2">
    <source>
        <dbReference type="ARBA" id="ARBA00008234"/>
    </source>
</evidence>
<dbReference type="OMA" id="PMWEASY"/>
<dbReference type="Gene3D" id="3.60.21.40">
    <property type="entry name" value="GpdQ, catalytic alpha/beta sandwich domain"/>
    <property type="match status" value="1"/>
</dbReference>
<dbReference type="RefSeq" id="XP_012209724.1">
    <property type="nucleotide sequence ID" value="XM_012354334.1"/>
</dbReference>
<dbReference type="InterPro" id="IPR004843">
    <property type="entry name" value="Calcineurin-like_PHP"/>
</dbReference>
<evidence type="ECO:0000256" key="3">
    <source>
        <dbReference type="ARBA" id="ARBA00022525"/>
    </source>
</evidence>
<keyword evidence="6" id="KW-1133">Transmembrane helix</keyword>
<name>A0A067BZ32_SAPPC</name>
<evidence type="ECO:0000256" key="7">
    <source>
        <dbReference type="SAM" id="SignalP"/>
    </source>
</evidence>
<dbReference type="STRING" id="695850.A0A067BZ32"/>
<evidence type="ECO:0000256" key="1">
    <source>
        <dbReference type="ARBA" id="ARBA00004613"/>
    </source>
</evidence>
<dbReference type="Pfam" id="PF19272">
    <property type="entry name" value="ASMase_C"/>
    <property type="match status" value="1"/>
</dbReference>
<dbReference type="PANTHER" id="PTHR10340">
    <property type="entry name" value="SPHINGOMYELIN PHOSPHODIESTERASE"/>
    <property type="match status" value="1"/>
</dbReference>
<dbReference type="EMBL" id="KK583344">
    <property type="protein sequence ID" value="KDO19576.1"/>
    <property type="molecule type" value="Genomic_DNA"/>
</dbReference>
<sequence length="465" mass="52424">MRCLHVLAALLPAAAAKTILHISDIHLNITLNELNYGHDSSPRLLESALAYAQSVLPEPDLFLHTGDSVAHTKLNESVLLQSVRQNVQAMERYFHARNATAIVGNADCVDDYLMNVTDPASGTNPTIGMIDAAWRPSLTPAQFHAFDTRGYLWYQLETNLILVTLNTVPYSVRHAPKTTDMPDPFGQFAWLRQVLTDAKANGSYVYIAGHIPPIIDSYAGKQQWEVQYIVQYQAIVQQFPDIIKAQLFGHVHNIEYRVPIPTLDGADSVPLFATGAISPYFGNNPSFTVWEYDNVTYDLLDFTVYATNFTDTTLVASTIVGWKKVFSASTAYNITNLSSQTLRSLTQRMKNDSALLFEYYRHTKADSKRLPPCTNDDDSACLDGILCTQTWFTTPDQYLECVDERIEERGGRRRLIHAIPRISWFYALLISALVSVIVSQLLVWLHHRLKRTNYVSIREPVHVDP</sequence>
<accession>A0A067BZ32</accession>
<keyword evidence="4" id="KW-0378">Hydrolase</keyword>
<feature type="domain" description="Sphingomyelin phosphodiesterase C-terminal" evidence="9">
    <location>
        <begin position="282"/>
        <end position="362"/>
    </location>
</feature>
<protein>
    <submittedName>
        <fullName evidence="10">Uncharacterized protein</fullName>
    </submittedName>
</protein>
<proteinExistence type="inferred from homology"/>
<comment type="similarity">
    <text evidence="2">Belongs to the acid sphingomyelinase family.</text>
</comment>
<keyword evidence="6" id="KW-0472">Membrane</keyword>
<keyword evidence="3" id="KW-0964">Secreted</keyword>
<dbReference type="InterPro" id="IPR042283">
    <property type="entry name" value="GpdQ_catalytic"/>
</dbReference>
<keyword evidence="5" id="KW-0325">Glycoprotein</keyword>
<dbReference type="GO" id="GO:0016787">
    <property type="term" value="F:hydrolase activity"/>
    <property type="evidence" value="ECO:0007669"/>
    <property type="project" value="UniProtKB-KW"/>
</dbReference>
<dbReference type="Gene3D" id="3.60.21.10">
    <property type="match status" value="1"/>
</dbReference>
<evidence type="ECO:0000259" key="9">
    <source>
        <dbReference type="Pfam" id="PF19272"/>
    </source>
</evidence>
<organism evidence="10 11">
    <name type="scientific">Saprolegnia parasitica (strain CBS 223.65)</name>
    <dbReference type="NCBI Taxonomy" id="695850"/>
    <lineage>
        <taxon>Eukaryota</taxon>
        <taxon>Sar</taxon>
        <taxon>Stramenopiles</taxon>
        <taxon>Oomycota</taxon>
        <taxon>Saprolegniomycetes</taxon>
        <taxon>Saprolegniales</taxon>
        <taxon>Saprolegniaceae</taxon>
        <taxon>Saprolegnia</taxon>
    </lineage>
</organism>
<dbReference type="Proteomes" id="UP000030745">
    <property type="component" value="Unassembled WGS sequence"/>
</dbReference>
<feature type="domain" description="Calcineurin-like phosphoesterase" evidence="8">
    <location>
        <begin position="18"/>
        <end position="252"/>
    </location>
</feature>
<evidence type="ECO:0000259" key="8">
    <source>
        <dbReference type="Pfam" id="PF00149"/>
    </source>
</evidence>
<evidence type="ECO:0000256" key="6">
    <source>
        <dbReference type="SAM" id="Phobius"/>
    </source>
</evidence>
<evidence type="ECO:0000313" key="11">
    <source>
        <dbReference type="Proteomes" id="UP000030745"/>
    </source>
</evidence>
<keyword evidence="11" id="KW-1185">Reference proteome</keyword>
<evidence type="ECO:0000256" key="5">
    <source>
        <dbReference type="ARBA" id="ARBA00023180"/>
    </source>
</evidence>
<feature type="chain" id="PRO_5001633924" evidence="7">
    <location>
        <begin position="17"/>
        <end position="465"/>
    </location>
</feature>
<dbReference type="AlphaFoldDB" id="A0A067BZ32"/>
<dbReference type="GO" id="GO:0005576">
    <property type="term" value="C:extracellular region"/>
    <property type="evidence" value="ECO:0007669"/>
    <property type="project" value="UniProtKB-SubCell"/>
</dbReference>
<gene>
    <name evidence="10" type="ORF">SPRG_15157</name>
</gene>
<dbReference type="InterPro" id="IPR029052">
    <property type="entry name" value="Metallo-depent_PP-like"/>
</dbReference>
<dbReference type="InterPro" id="IPR045473">
    <property type="entry name" value="ASM_C"/>
</dbReference>